<evidence type="ECO:0000256" key="14">
    <source>
        <dbReference type="ARBA" id="ARBA00022879"/>
    </source>
</evidence>
<dbReference type="InterPro" id="IPR001361">
    <property type="entry name" value="Gp90_EIAV"/>
</dbReference>
<dbReference type="EMBL" id="MH820163">
    <property type="protein sequence ID" value="QHD59411.1"/>
    <property type="molecule type" value="Genomic_DNA"/>
</dbReference>
<dbReference type="CDD" id="cd09909">
    <property type="entry name" value="HIV-1-like_HR1-HR2"/>
    <property type="match status" value="1"/>
</dbReference>
<evidence type="ECO:0000256" key="9">
    <source>
        <dbReference type="ARBA" id="ARBA00022685"/>
    </source>
</evidence>
<organism evidence="25">
    <name type="scientific">Equine infectious anemia virus</name>
    <dbReference type="NCBI Taxonomy" id="11665"/>
    <lineage>
        <taxon>Viruses</taxon>
        <taxon>Riboviria</taxon>
        <taxon>Pararnavirae</taxon>
        <taxon>Artverviricota</taxon>
        <taxon>Revtraviricetes</taxon>
        <taxon>Ortervirales</taxon>
        <taxon>Retroviridae</taxon>
        <taxon>Orthoretrovirinae</taxon>
        <taxon>Lentivirus</taxon>
        <taxon>Lentivirus equinfane</taxon>
    </lineage>
</organism>
<evidence type="ECO:0000256" key="19">
    <source>
        <dbReference type="ARBA" id="ARBA00023180"/>
    </source>
</evidence>
<sequence>MVSIAFYGGLPGGISTPIVQQPEGPGTKREDVTMFQPYCYSKGFKSEEGTMAEGRDSRYQEDMNLQEDHKEEKRKNDWWKMGMFLLCLAGTAGGILWWYEGVAHPYYIGLLAIGGRLNGSSLSNAIECWGSFPGCRPFTNYFSYETNRTMGYDNDTATLLHAYQREITYIYKTSCTDSDHCQEYRCKQVRFNKTGNTVAISSDGNETTYWGFSWLECNQTENAKAILVPEEEMIQNNDTWMPKGCNETWAKVKHCPKDLLYGIHPIRLCVQPPFFLTNYSKGNGSNTVISNCGPLIRLGILEDSKGVIKNNSNSSCTAVRGTLQKPDHSGTYQVPIFYRCNLTMTSCNNKTIVSVIMYEDDNVQYLLCNNTKNTNDSEGNCVVQAFGVIGQAHLELPRKNKRIKNQDFARYDCSINDKTELEKWKLVKTSGITPVPISSEANTGLIRHKRDFGISAIVAAIVAATAIAASTTMAYIALSEANTMSSVLNHTFDVENNTLNGMELIEKQVHILYAMILQTHADVQLLKEKQQVEETFQLIGCIEQTHTFCHTGHPWNHSWGLLNESQEWDSWVKQMELYSQDILKNLHAARNNLAQSMITFHTPDSIAQFGKNLWSHIANWIPGLGASITKYLVMFLLIYLLLTSAPKLFRGLWTTISGATSSASRYLKKEYHRRRAWQEEHLDQDQYRVHLAGVTDGSEDKYNKQRTFKNNWNGESEELSKKLRNYKTSIRTSGENYTAPKIRKGIIHLGRTTKNKQNGNGEKAQQGSLDLEIQRDGGNIYDCCIKAQEGTLAIPCCGFPLWLFWGLLIILGRLIGYGLCGLAQILTFIGKGLNMFLTVIRQLCDNVGRALNPAKSHISMPQYV</sequence>
<evidence type="ECO:0000256" key="15">
    <source>
        <dbReference type="ARBA" id="ARBA00022989"/>
    </source>
</evidence>
<comment type="subcellular location">
    <subcellularLocation>
        <location evidence="2">Host cell membrane</location>
        <topology evidence="2">Peripheral membrane protein</topology>
    </subcellularLocation>
    <subcellularLocation>
        <location evidence="1">Host cell membrane</location>
        <topology evidence="1">Single-pass type I membrane protein</topology>
    </subcellularLocation>
    <subcellularLocation>
        <location evidence="4">Virion membrane</location>
        <topology evidence="4">Peripheral membrane protein</topology>
    </subcellularLocation>
    <subcellularLocation>
        <location evidence="3">Virion membrane</location>
        <topology evidence="3">Single-pass type I membrane protein</topology>
    </subcellularLocation>
</comment>
<evidence type="ECO:0000256" key="1">
    <source>
        <dbReference type="ARBA" id="ARBA00004402"/>
    </source>
</evidence>
<evidence type="ECO:0000256" key="5">
    <source>
        <dbReference type="ARBA" id="ARBA00011327"/>
    </source>
</evidence>
<evidence type="ECO:0000256" key="16">
    <source>
        <dbReference type="ARBA" id="ARBA00023054"/>
    </source>
</evidence>
<evidence type="ECO:0000256" key="6">
    <source>
        <dbReference type="ARBA" id="ARBA00014571"/>
    </source>
</evidence>
<evidence type="ECO:0000256" key="20">
    <source>
        <dbReference type="ARBA" id="ARBA00023296"/>
    </source>
</evidence>
<comment type="function">
    <text evidence="21">The transmembrane protein (TM) acts as a class I viral fusion protein. Under the current model, the protein has at least 3 conformational states: pre-fusion native state, pre-hairpin intermediate state, and post-fusion hairpin state. During viral and target cell membrane fusion, the coiled coil regions (heptad repeats) assume a trimer-of-hairpins structure, positioning the fusion peptide in close proximity to the C-terminal region of the ectodomain. The formation of this structure appears to drive apposition and subsequent fusion of viral and target cell membranes. Membranes fusion leads to delivery of the nucleocapsid into the cytoplasm.</text>
</comment>
<dbReference type="GO" id="GO:0005198">
    <property type="term" value="F:structural molecule activity"/>
    <property type="evidence" value="ECO:0007669"/>
    <property type="project" value="InterPro"/>
</dbReference>
<reference evidence="25" key="1">
    <citation type="journal article" date="2020" name="J. Equine Vet. Sci.">
        <title>Molecular characterization of the major open reading frames (ORFs) and enhancer elements from four geographically distinct North American equine infectious anemia virus (EIAV) isolates.</title>
        <authorList>
            <person name="Cook S.J."/>
            <person name="Li G."/>
            <person name="Zheng Y."/>
            <person name="Willand Z.A."/>
            <person name="Issel C.J."/>
            <person name="Cook R.F."/>
        </authorList>
    </citation>
    <scope>NUCLEOTIDE SEQUENCE</scope>
    <source>
        <strain evidence="25">UKYE62_FL</strain>
    </source>
</reference>
<evidence type="ECO:0000256" key="2">
    <source>
        <dbReference type="ARBA" id="ARBA00004505"/>
    </source>
</evidence>
<comment type="function">
    <text evidence="22">The surface protein (SU) attaches the virus to the host cell by binding to its receptor. This interaction triggers the refolding of the transmembrane protein (TM) and is thought to activate its fusogenic potential by unmasking its fusion peptide. Fusion occurs at the host cell plasma membrane.</text>
</comment>
<protein>
    <recommendedName>
        <fullName evidence="6">Envelope glycoprotein</fullName>
    </recommendedName>
    <alternativeName>
        <fullName evidence="23">Env polyprotein</fullName>
    </alternativeName>
</protein>
<evidence type="ECO:0000256" key="18">
    <source>
        <dbReference type="ARBA" id="ARBA00023157"/>
    </source>
</evidence>
<keyword evidence="9" id="KW-0165">Cleavage on pair of basic residues</keyword>
<keyword evidence="17 24" id="KW-0472">Membrane</keyword>
<keyword evidence="11" id="KW-1161">Viral attachment to host cell</keyword>
<dbReference type="InterPro" id="IPR000328">
    <property type="entry name" value="GP41-like"/>
</dbReference>
<feature type="transmembrane region" description="Helical" evidence="24">
    <location>
        <begin position="620"/>
        <end position="642"/>
    </location>
</feature>
<evidence type="ECO:0000256" key="24">
    <source>
        <dbReference type="SAM" id="Phobius"/>
    </source>
</evidence>
<keyword evidence="8" id="KW-0945">Host-virus interaction</keyword>
<keyword evidence="18" id="KW-1015">Disulfide bond</keyword>
<dbReference type="Pfam" id="PF00971">
    <property type="entry name" value="EIAV_GP90"/>
    <property type="match status" value="1"/>
</dbReference>
<evidence type="ECO:0000256" key="12">
    <source>
        <dbReference type="ARBA" id="ARBA00022844"/>
    </source>
</evidence>
<evidence type="ECO:0000256" key="8">
    <source>
        <dbReference type="ARBA" id="ARBA00022581"/>
    </source>
</evidence>
<keyword evidence="20" id="KW-1160">Virus entry into host cell</keyword>
<feature type="transmembrane region" description="Helical" evidence="24">
    <location>
        <begin position="452"/>
        <end position="478"/>
    </location>
</feature>
<evidence type="ECO:0000256" key="22">
    <source>
        <dbReference type="ARBA" id="ARBA00025621"/>
    </source>
</evidence>
<keyword evidence="16" id="KW-0175">Coiled coil</keyword>
<dbReference type="GO" id="GO:0020002">
    <property type="term" value="C:host cell plasma membrane"/>
    <property type="evidence" value="ECO:0007669"/>
    <property type="project" value="UniProtKB-SubCell"/>
</dbReference>
<evidence type="ECO:0000256" key="11">
    <source>
        <dbReference type="ARBA" id="ARBA00022804"/>
    </source>
</evidence>
<dbReference type="GO" id="GO:0019031">
    <property type="term" value="C:viral envelope"/>
    <property type="evidence" value="ECO:0007669"/>
    <property type="project" value="UniProtKB-KW"/>
</dbReference>
<evidence type="ECO:0000256" key="21">
    <source>
        <dbReference type="ARBA" id="ARBA00024648"/>
    </source>
</evidence>
<keyword evidence="10 24" id="KW-0812">Transmembrane</keyword>
<accession>A0A6B9PT82</accession>
<dbReference type="GO" id="GO:0019062">
    <property type="term" value="P:virion attachment to host cell"/>
    <property type="evidence" value="ECO:0007669"/>
    <property type="project" value="UniProtKB-KW"/>
</dbReference>
<evidence type="ECO:0000256" key="3">
    <source>
        <dbReference type="ARBA" id="ARBA00004563"/>
    </source>
</evidence>
<name>A0A6B9PT82_9RETR</name>
<keyword evidence="12" id="KW-0946">Virion</keyword>
<keyword evidence="15 24" id="KW-1133">Transmembrane helix</keyword>
<evidence type="ECO:0000256" key="13">
    <source>
        <dbReference type="ARBA" id="ARBA00022870"/>
    </source>
</evidence>
<evidence type="ECO:0000256" key="10">
    <source>
        <dbReference type="ARBA" id="ARBA00022692"/>
    </source>
</evidence>
<evidence type="ECO:0000256" key="4">
    <source>
        <dbReference type="ARBA" id="ARBA00004650"/>
    </source>
</evidence>
<dbReference type="GO" id="GO:0046718">
    <property type="term" value="P:symbiont entry into host cell"/>
    <property type="evidence" value="ECO:0007669"/>
    <property type="project" value="UniProtKB-KW"/>
</dbReference>
<proteinExistence type="predicted"/>
<evidence type="ECO:0000256" key="7">
    <source>
        <dbReference type="ARBA" id="ARBA00022511"/>
    </source>
</evidence>
<keyword evidence="19" id="KW-0325">Glycoprotein</keyword>
<evidence type="ECO:0000313" key="25">
    <source>
        <dbReference type="EMBL" id="QHD59411.1"/>
    </source>
</evidence>
<dbReference type="GO" id="GO:0055036">
    <property type="term" value="C:virion membrane"/>
    <property type="evidence" value="ECO:0007669"/>
    <property type="project" value="UniProtKB-SubCell"/>
</dbReference>
<keyword evidence="14 25" id="KW-0261">Viral envelope protein</keyword>
<evidence type="ECO:0000256" key="17">
    <source>
        <dbReference type="ARBA" id="ARBA00023136"/>
    </source>
</evidence>
<keyword evidence="13" id="KW-1043">Host membrane</keyword>
<evidence type="ECO:0000256" key="23">
    <source>
        <dbReference type="ARBA" id="ARBA00029888"/>
    </source>
</evidence>
<gene>
    <name evidence="25" type="primary">env</name>
</gene>
<comment type="subunit">
    <text evidence="5">The mature envelope protein (Env) consists of a trimer of SU-TM heterodimers attached by noncovalent interactions or by a labile interchain disulfide bond.</text>
</comment>
<feature type="transmembrane region" description="Helical" evidence="24">
    <location>
        <begin position="802"/>
        <end position="829"/>
    </location>
</feature>
<keyword evidence="7" id="KW-1032">Host cell membrane</keyword>